<dbReference type="EMBL" id="JRPE02000002">
    <property type="protein sequence ID" value="TLD93384.1"/>
    <property type="molecule type" value="Genomic_DNA"/>
</dbReference>
<evidence type="ECO:0000313" key="1">
    <source>
        <dbReference type="EMBL" id="TLD93384.1"/>
    </source>
</evidence>
<dbReference type="RefSeq" id="WP_034588000.1">
    <property type="nucleotide sequence ID" value="NZ_JRPE02000002.1"/>
</dbReference>
<comment type="caution">
    <text evidence="1">The sequence shown here is derived from an EMBL/GenBank/DDBJ whole genome shotgun (WGS) entry which is preliminary data.</text>
</comment>
<name>A0A4U8T256_9HELI</name>
<proteinExistence type="predicted"/>
<protein>
    <submittedName>
        <fullName evidence="1">Uncharacterized protein</fullName>
    </submittedName>
</protein>
<dbReference type="Proteomes" id="UP000029921">
    <property type="component" value="Unassembled WGS sequence"/>
</dbReference>
<gene>
    <name evidence="1" type="ORF">LS74_001240</name>
</gene>
<sequence>MDKYIKSLKIDEAKKEREDKLSVKLHGGESLWFNALYGSSVSKQEARLERYKKFREIIKKYSIQKDTVYIDILLNTIFDTTKAMISKRRGYNDDDFLHIYYEILYQYIEENKDIVLGMLKANEEFFDILQKEHSLLNFERRLKDLKDCPLFFDIWQLAYGGLLSFGVKRENGEISSYWVEVSMEKAHFHKDENRICFNRSGAKGETLFYKTYKRREGAIKKISEILKANRMLNVEKDWKQKMSSKLKEIAGYKDNADGVDV</sequence>
<accession>A0A4U8T256</accession>
<evidence type="ECO:0000313" key="2">
    <source>
        <dbReference type="Proteomes" id="UP000029921"/>
    </source>
</evidence>
<keyword evidence="2" id="KW-1185">Reference proteome</keyword>
<dbReference type="AlphaFoldDB" id="A0A4U8T256"/>
<organism evidence="1 2">
    <name type="scientific">Helicobacter magdeburgensis</name>
    <dbReference type="NCBI Taxonomy" id="471858"/>
    <lineage>
        <taxon>Bacteria</taxon>
        <taxon>Pseudomonadati</taxon>
        <taxon>Campylobacterota</taxon>
        <taxon>Epsilonproteobacteria</taxon>
        <taxon>Campylobacterales</taxon>
        <taxon>Helicobacteraceae</taxon>
        <taxon>Helicobacter</taxon>
    </lineage>
</organism>
<reference evidence="1 2" key="1">
    <citation type="journal article" date="2014" name="Genome Announc.">
        <title>Draft genome sequences of eight enterohepatic helicobacter species isolated from both laboratory and wild rodents.</title>
        <authorList>
            <person name="Sheh A."/>
            <person name="Shen Z."/>
            <person name="Fox J.G."/>
        </authorList>
    </citation>
    <scope>NUCLEOTIDE SEQUENCE [LARGE SCALE GENOMIC DNA]</scope>
    <source>
        <strain evidence="1 2">MIT 96-1001</strain>
    </source>
</reference>